<feature type="region of interest" description="Disordered" evidence="1">
    <location>
        <begin position="1"/>
        <end position="47"/>
    </location>
</feature>
<dbReference type="EMBL" id="JASNWA010000011">
    <property type="protein sequence ID" value="KAK3167006.1"/>
    <property type="molecule type" value="Genomic_DNA"/>
</dbReference>
<reference evidence="2" key="1">
    <citation type="submission" date="2022-11" db="EMBL/GenBank/DDBJ databases">
        <title>Chromosomal genome sequence assembly and mating type (MAT) locus characterization of the leprose asexual lichenized fungus Lepraria neglecta (Nyl.) Erichsen.</title>
        <authorList>
            <person name="Allen J.L."/>
            <person name="Pfeffer B."/>
        </authorList>
    </citation>
    <scope>NUCLEOTIDE SEQUENCE</scope>
    <source>
        <strain evidence="2">Allen 5258</strain>
    </source>
</reference>
<accession>A0AAE0DEU6</accession>
<feature type="compositionally biased region" description="Basic and acidic residues" evidence="1">
    <location>
        <begin position="1"/>
        <end position="10"/>
    </location>
</feature>
<keyword evidence="3" id="KW-1185">Reference proteome</keyword>
<evidence type="ECO:0000256" key="1">
    <source>
        <dbReference type="SAM" id="MobiDB-lite"/>
    </source>
</evidence>
<evidence type="ECO:0000313" key="2">
    <source>
        <dbReference type="EMBL" id="KAK3167006.1"/>
    </source>
</evidence>
<comment type="caution">
    <text evidence="2">The sequence shown here is derived from an EMBL/GenBank/DDBJ whole genome shotgun (WGS) entry which is preliminary data.</text>
</comment>
<gene>
    <name evidence="2" type="ORF">OEA41_010131</name>
</gene>
<organism evidence="2 3">
    <name type="scientific">Lepraria neglecta</name>
    <dbReference type="NCBI Taxonomy" id="209136"/>
    <lineage>
        <taxon>Eukaryota</taxon>
        <taxon>Fungi</taxon>
        <taxon>Dikarya</taxon>
        <taxon>Ascomycota</taxon>
        <taxon>Pezizomycotina</taxon>
        <taxon>Lecanoromycetes</taxon>
        <taxon>OSLEUM clade</taxon>
        <taxon>Lecanoromycetidae</taxon>
        <taxon>Lecanorales</taxon>
        <taxon>Lecanorineae</taxon>
        <taxon>Stereocaulaceae</taxon>
        <taxon>Lepraria</taxon>
    </lineage>
</organism>
<dbReference type="Proteomes" id="UP001276659">
    <property type="component" value="Unassembled WGS sequence"/>
</dbReference>
<protein>
    <submittedName>
        <fullName evidence="2">Uncharacterized protein</fullName>
    </submittedName>
</protein>
<evidence type="ECO:0000313" key="3">
    <source>
        <dbReference type="Proteomes" id="UP001276659"/>
    </source>
</evidence>
<name>A0AAE0DEU6_9LECA</name>
<proteinExistence type="predicted"/>
<dbReference type="AlphaFoldDB" id="A0AAE0DEU6"/>
<sequence length="126" mass="14432">MADWTERAEQLPDPFVESSPMKTAEEAEKSSSEQPVKATELDSQPKNKEMALEKFDLGQEQSLYEFYKAAIKNTNSVTEEAMDRDFWHREVENHVGFDMKEGVNFDLLASQNGADMMKVLPMLTKH</sequence>